<protein>
    <submittedName>
        <fullName evidence="2">Uncharacterized protein</fullName>
    </submittedName>
</protein>
<name>A0A655D3B1_MYCTX</name>
<feature type="region of interest" description="Disordered" evidence="1">
    <location>
        <begin position="1"/>
        <end position="34"/>
    </location>
</feature>
<gene>
    <name evidence="2" type="ORF">ERS007661_00656</name>
</gene>
<evidence type="ECO:0000313" key="2">
    <source>
        <dbReference type="EMBL" id="CNU42878.1"/>
    </source>
</evidence>
<feature type="region of interest" description="Disordered" evidence="1">
    <location>
        <begin position="153"/>
        <end position="178"/>
    </location>
</feature>
<dbReference type="EMBL" id="CQQC01000139">
    <property type="protein sequence ID" value="CNU42878.1"/>
    <property type="molecule type" value="Genomic_DNA"/>
</dbReference>
<accession>A0A655D3B1</accession>
<dbReference type="AlphaFoldDB" id="A0A655D3B1"/>
<evidence type="ECO:0000256" key="1">
    <source>
        <dbReference type="SAM" id="MobiDB-lite"/>
    </source>
</evidence>
<evidence type="ECO:0000313" key="3">
    <source>
        <dbReference type="Proteomes" id="UP000039217"/>
    </source>
</evidence>
<reference evidence="2 3" key="1">
    <citation type="submission" date="2015-03" db="EMBL/GenBank/DDBJ databases">
        <authorList>
            <consortium name="Pathogen Informatics"/>
        </authorList>
    </citation>
    <scope>NUCLEOTIDE SEQUENCE [LARGE SCALE GENOMIC DNA]</scope>
    <source>
        <strain evidence="2 3">D00501624</strain>
    </source>
</reference>
<sequence length="213" mass="23018">MKQRRPPIAGVAKPADARAGGGGELGDHPGTGEPYGVVAGHADLGVVVGDLLPGAPRLRAERGGRGQHRDVAERRAAHRRVRHAESGGMRVVVVVAGVVVDGVRRVLHHAERHRGAGKVVDLPHYRGSRAGADERIDMLDRNGDEHRLTVVGRGHANNERNKQTRHRQERGQGSAQPACPHSCLLLHRRLFPRCFAVNRDGIAVIGSRAHQLD</sequence>
<dbReference type="Proteomes" id="UP000039217">
    <property type="component" value="Unassembled WGS sequence"/>
</dbReference>
<feature type="region of interest" description="Disordered" evidence="1">
    <location>
        <begin position="57"/>
        <end position="83"/>
    </location>
</feature>
<feature type="compositionally biased region" description="Basic and acidic residues" evidence="1">
    <location>
        <begin position="58"/>
        <end position="75"/>
    </location>
</feature>
<organism evidence="2 3">
    <name type="scientific">Mycobacterium tuberculosis</name>
    <dbReference type="NCBI Taxonomy" id="1773"/>
    <lineage>
        <taxon>Bacteria</taxon>
        <taxon>Bacillati</taxon>
        <taxon>Actinomycetota</taxon>
        <taxon>Actinomycetes</taxon>
        <taxon>Mycobacteriales</taxon>
        <taxon>Mycobacteriaceae</taxon>
        <taxon>Mycobacterium</taxon>
        <taxon>Mycobacterium tuberculosis complex</taxon>
    </lineage>
</organism>
<proteinExistence type="predicted"/>